<name>A0A7J0FGC0_9ERIC</name>
<sequence>MDEETGTFRAKFLNGEAPMGWMIHTDQSVRFQGKLFIPFACRDEILREFHRSPLAVHLVPNMPTSESGASTTGGILQPLLVAEWKWENVTMDFVTGLPRSPRGHDVVWVIVDRLIKTVHFLPIQVTDPIEVLSRLYIREIIRLHGIPVSIVSDHDSRFMARFWQGLQSALGTNLLFSIAYHPQTDGQSERTIQILEDMLRACVLDFQELGETILVGPKLVAETTESMGLIRKRLKAVQEVMTEKVKVIRQRLLTAQSCQKSYADHRRRPLSFDVGDHVFLKILPHRGLTRFGHGGKLSPRYIGPFDIIEKIGGVVYHLALPPRLLGIHDVFHVSMLKKYEPDPSHILEWSELELEANASYGEKPKLSAGTIEQRH</sequence>
<organism evidence="2 3">
    <name type="scientific">Actinidia rufa</name>
    <dbReference type="NCBI Taxonomy" id="165716"/>
    <lineage>
        <taxon>Eukaryota</taxon>
        <taxon>Viridiplantae</taxon>
        <taxon>Streptophyta</taxon>
        <taxon>Embryophyta</taxon>
        <taxon>Tracheophyta</taxon>
        <taxon>Spermatophyta</taxon>
        <taxon>Magnoliopsida</taxon>
        <taxon>eudicotyledons</taxon>
        <taxon>Gunneridae</taxon>
        <taxon>Pentapetalae</taxon>
        <taxon>asterids</taxon>
        <taxon>Ericales</taxon>
        <taxon>Actinidiaceae</taxon>
        <taxon>Actinidia</taxon>
    </lineage>
</organism>
<dbReference type="EMBL" id="BJWL01000012">
    <property type="protein sequence ID" value="GFY97750.1"/>
    <property type="molecule type" value="Genomic_DNA"/>
</dbReference>
<dbReference type="SUPFAM" id="SSF53098">
    <property type="entry name" value="Ribonuclease H-like"/>
    <property type="match status" value="1"/>
</dbReference>
<dbReference type="PANTHER" id="PTHR45835:SF99">
    <property type="entry name" value="CHROMO DOMAIN-CONTAINING PROTEIN-RELATED"/>
    <property type="match status" value="1"/>
</dbReference>
<dbReference type="Proteomes" id="UP000585474">
    <property type="component" value="Unassembled WGS sequence"/>
</dbReference>
<dbReference type="InterPro" id="IPR012337">
    <property type="entry name" value="RNaseH-like_sf"/>
</dbReference>
<dbReference type="GO" id="GO:0015074">
    <property type="term" value="P:DNA integration"/>
    <property type="evidence" value="ECO:0007669"/>
    <property type="project" value="InterPro"/>
</dbReference>
<accession>A0A7J0FGC0</accession>
<dbReference type="InterPro" id="IPR001584">
    <property type="entry name" value="Integrase_cat-core"/>
</dbReference>
<dbReference type="PANTHER" id="PTHR45835">
    <property type="entry name" value="YALI0A06105P"/>
    <property type="match status" value="1"/>
</dbReference>
<gene>
    <name evidence="2" type="ORF">Acr_12g0002910</name>
</gene>
<dbReference type="PROSITE" id="PS50994">
    <property type="entry name" value="INTEGRASE"/>
    <property type="match status" value="1"/>
</dbReference>
<keyword evidence="3" id="KW-1185">Reference proteome</keyword>
<dbReference type="GO" id="GO:0003676">
    <property type="term" value="F:nucleic acid binding"/>
    <property type="evidence" value="ECO:0007669"/>
    <property type="project" value="InterPro"/>
</dbReference>
<feature type="domain" description="Integrase catalytic" evidence="1">
    <location>
        <begin position="74"/>
        <end position="200"/>
    </location>
</feature>
<dbReference type="Gene3D" id="3.30.420.10">
    <property type="entry name" value="Ribonuclease H-like superfamily/Ribonuclease H"/>
    <property type="match status" value="1"/>
</dbReference>
<dbReference type="AlphaFoldDB" id="A0A7J0FGC0"/>
<dbReference type="InterPro" id="IPR036397">
    <property type="entry name" value="RNaseH_sf"/>
</dbReference>
<dbReference type="OrthoDB" id="1738613at2759"/>
<dbReference type="Pfam" id="PF24626">
    <property type="entry name" value="SH3_Tf2-1"/>
    <property type="match status" value="1"/>
</dbReference>
<evidence type="ECO:0000313" key="2">
    <source>
        <dbReference type="EMBL" id="GFY97750.1"/>
    </source>
</evidence>
<dbReference type="InterPro" id="IPR056924">
    <property type="entry name" value="SH3_Tf2-1"/>
</dbReference>
<reference evidence="2 3" key="1">
    <citation type="submission" date="2019-07" db="EMBL/GenBank/DDBJ databases">
        <title>De Novo Assembly of kiwifruit Actinidia rufa.</title>
        <authorList>
            <person name="Sugita-Konishi S."/>
            <person name="Sato K."/>
            <person name="Mori E."/>
            <person name="Abe Y."/>
            <person name="Kisaki G."/>
            <person name="Hamano K."/>
            <person name="Suezawa K."/>
            <person name="Otani M."/>
            <person name="Fukuda T."/>
            <person name="Manabe T."/>
            <person name="Gomi K."/>
            <person name="Tabuchi M."/>
            <person name="Akimitsu K."/>
            <person name="Kataoka I."/>
        </authorList>
    </citation>
    <scope>NUCLEOTIDE SEQUENCE [LARGE SCALE GENOMIC DNA]</scope>
    <source>
        <strain evidence="3">cv. Fuchu</strain>
    </source>
</reference>
<evidence type="ECO:0000313" key="3">
    <source>
        <dbReference type="Proteomes" id="UP000585474"/>
    </source>
</evidence>
<evidence type="ECO:0000259" key="1">
    <source>
        <dbReference type="PROSITE" id="PS50994"/>
    </source>
</evidence>
<proteinExistence type="predicted"/>
<protein>
    <recommendedName>
        <fullName evidence="1">Integrase catalytic domain-containing protein</fullName>
    </recommendedName>
</protein>
<comment type="caution">
    <text evidence="2">The sequence shown here is derived from an EMBL/GenBank/DDBJ whole genome shotgun (WGS) entry which is preliminary data.</text>
</comment>